<protein>
    <submittedName>
        <fullName evidence="1">Uncharacterized protein</fullName>
    </submittedName>
</protein>
<sequence>MLKSNYTSVVVTFTDKLLIAGIPPLLTLI</sequence>
<organism evidence="1">
    <name type="scientific">Podoviridae sp. ct8Lf7</name>
    <dbReference type="NCBI Taxonomy" id="2827723"/>
    <lineage>
        <taxon>Viruses</taxon>
        <taxon>Duplodnaviria</taxon>
        <taxon>Heunggongvirae</taxon>
        <taxon>Uroviricota</taxon>
        <taxon>Caudoviricetes</taxon>
    </lineage>
</organism>
<dbReference type="EMBL" id="BK032511">
    <property type="protein sequence ID" value="DAF44463.1"/>
    <property type="molecule type" value="Genomic_DNA"/>
</dbReference>
<reference evidence="1" key="1">
    <citation type="journal article" date="2021" name="Proc. Natl. Acad. Sci. U.S.A.">
        <title>A Catalog of Tens of Thousands of Viruses from Human Metagenomes Reveals Hidden Associations with Chronic Diseases.</title>
        <authorList>
            <person name="Tisza M.J."/>
            <person name="Buck C.B."/>
        </authorList>
    </citation>
    <scope>NUCLEOTIDE SEQUENCE</scope>
    <source>
        <strain evidence="1">Ct8Lf7</strain>
    </source>
</reference>
<accession>A0A8S5S170</accession>
<evidence type="ECO:0000313" key="1">
    <source>
        <dbReference type="EMBL" id="DAF44463.1"/>
    </source>
</evidence>
<proteinExistence type="predicted"/>
<name>A0A8S5S170_9CAUD</name>